<keyword evidence="2" id="KW-0472">Membrane</keyword>
<evidence type="ECO:0000256" key="1">
    <source>
        <dbReference type="SAM" id="MobiDB-lite"/>
    </source>
</evidence>
<sequence>MVVASVQLILNLFVLNRISVMLLCFLGFSTQISRIDLARWTVLVFSFSIDPLCILLKFLMGLNKTYVAVQNQILLMQPLPSVNQAYFMIVQQKDQMSFSSVLSHALDLVALSFTASRNRKKFISTCDFCKLKGHKKESYYELIGFSLDFKFNRKKASQPAVAIYSDESPLSPQAVLSLQRVPVFTPQQYSQILELLNKNQAAIAPAVNCADVNCAIIFYPDFCLLQDLSNARMKGIDSKFLFIPTPIPSTPIHFSPINPLPRTSSTSSSTIPQSVPTSVSTSHPSLSSNLSIVELRRFSRTIKPPS</sequence>
<organism evidence="3 4">
    <name type="scientific">Gossypium arboreum</name>
    <name type="common">Tree cotton</name>
    <name type="synonym">Gossypium nanking</name>
    <dbReference type="NCBI Taxonomy" id="29729"/>
    <lineage>
        <taxon>Eukaryota</taxon>
        <taxon>Viridiplantae</taxon>
        <taxon>Streptophyta</taxon>
        <taxon>Embryophyta</taxon>
        <taxon>Tracheophyta</taxon>
        <taxon>Spermatophyta</taxon>
        <taxon>Magnoliopsida</taxon>
        <taxon>eudicotyledons</taxon>
        <taxon>Gunneridae</taxon>
        <taxon>Pentapetalae</taxon>
        <taxon>rosids</taxon>
        <taxon>malvids</taxon>
        <taxon>Malvales</taxon>
        <taxon>Malvaceae</taxon>
        <taxon>Malvoideae</taxon>
        <taxon>Gossypium</taxon>
    </lineage>
</organism>
<dbReference type="PANTHER" id="PTHR34222">
    <property type="entry name" value="GAG_PRE-INTEGRS DOMAIN-CONTAINING PROTEIN"/>
    <property type="match status" value="1"/>
</dbReference>
<feature type="compositionally biased region" description="Low complexity" evidence="1">
    <location>
        <begin position="260"/>
        <end position="285"/>
    </location>
</feature>
<evidence type="ECO:0000313" key="4">
    <source>
        <dbReference type="Proteomes" id="UP001358586"/>
    </source>
</evidence>
<reference evidence="3 4" key="1">
    <citation type="submission" date="2023-03" db="EMBL/GenBank/DDBJ databases">
        <title>WGS of Gossypium arboreum.</title>
        <authorList>
            <person name="Yu D."/>
        </authorList>
    </citation>
    <scope>NUCLEOTIDE SEQUENCE [LARGE SCALE GENOMIC DNA]</scope>
    <source>
        <tissue evidence="3">Leaf</tissue>
    </source>
</reference>
<evidence type="ECO:0000256" key="2">
    <source>
        <dbReference type="SAM" id="Phobius"/>
    </source>
</evidence>
<protein>
    <submittedName>
        <fullName evidence="3">Uncharacterized protein</fullName>
    </submittedName>
</protein>
<proteinExistence type="predicted"/>
<keyword evidence="4" id="KW-1185">Reference proteome</keyword>
<feature type="region of interest" description="Disordered" evidence="1">
    <location>
        <begin position="253"/>
        <end position="285"/>
    </location>
</feature>
<dbReference type="PANTHER" id="PTHR34222:SF97">
    <property type="entry name" value="CATALYTIC REGION, PUTATIVE-RELATED"/>
    <property type="match status" value="1"/>
</dbReference>
<accession>A0ABR0QCS8</accession>
<keyword evidence="2" id="KW-1133">Transmembrane helix</keyword>
<gene>
    <name evidence="3" type="ORF">PVK06_012822</name>
</gene>
<name>A0ABR0QCS8_GOSAR</name>
<keyword evidence="2" id="KW-0812">Transmembrane</keyword>
<dbReference type="Proteomes" id="UP001358586">
    <property type="component" value="Chromosome 4"/>
</dbReference>
<feature type="transmembrane region" description="Helical" evidence="2">
    <location>
        <begin position="6"/>
        <end position="28"/>
    </location>
</feature>
<evidence type="ECO:0000313" key="3">
    <source>
        <dbReference type="EMBL" id="KAK5837014.1"/>
    </source>
</evidence>
<dbReference type="EMBL" id="JARKNE010000004">
    <property type="protein sequence ID" value="KAK5837014.1"/>
    <property type="molecule type" value="Genomic_DNA"/>
</dbReference>
<feature type="transmembrane region" description="Helical" evidence="2">
    <location>
        <begin position="40"/>
        <end position="60"/>
    </location>
</feature>
<comment type="caution">
    <text evidence="3">The sequence shown here is derived from an EMBL/GenBank/DDBJ whole genome shotgun (WGS) entry which is preliminary data.</text>
</comment>